<protein>
    <submittedName>
        <fullName evidence="1">Uncharacterized protein</fullName>
    </submittedName>
</protein>
<comment type="caution">
    <text evidence="1">The sequence shown here is derived from an EMBL/GenBank/DDBJ whole genome shotgun (WGS) entry which is preliminary data.</text>
</comment>
<evidence type="ECO:0000313" key="1">
    <source>
        <dbReference type="EMBL" id="KAJ8380695.1"/>
    </source>
</evidence>
<dbReference type="Proteomes" id="UP001152622">
    <property type="component" value="Chromosome 1"/>
</dbReference>
<keyword evidence="2" id="KW-1185">Reference proteome</keyword>
<evidence type="ECO:0000313" key="2">
    <source>
        <dbReference type="Proteomes" id="UP001152622"/>
    </source>
</evidence>
<gene>
    <name evidence="1" type="ORF">SKAU_G00014730</name>
</gene>
<proteinExistence type="predicted"/>
<sequence>MVTGVCARELTASEEGHVYVSWQWGGSGPRASRDSAATPAGTCRTRTLSRLPPRRVLSSRKRIEDTDTDLEHRSLRLRRWKRRPVPSGTLDVLSNASSSKSVSSNSLPRALLWTPADILALEPRSVTAPRKLSARADSGAPCPSGGRSFCLRVRALSGPVLGIRPAGVGGLRKRACAPALPHAKGMTSPTYRPVLRP</sequence>
<dbReference type="EMBL" id="JAINUF010000001">
    <property type="protein sequence ID" value="KAJ8380695.1"/>
    <property type="molecule type" value="Genomic_DNA"/>
</dbReference>
<dbReference type="AlphaFoldDB" id="A0A9Q1GBU7"/>
<name>A0A9Q1GBU7_SYNKA</name>
<reference evidence="1" key="1">
    <citation type="journal article" date="2023" name="Science">
        <title>Genome structures resolve the early diversification of teleost fishes.</title>
        <authorList>
            <person name="Parey E."/>
            <person name="Louis A."/>
            <person name="Montfort J."/>
            <person name="Bouchez O."/>
            <person name="Roques C."/>
            <person name="Iampietro C."/>
            <person name="Lluch J."/>
            <person name="Castinel A."/>
            <person name="Donnadieu C."/>
            <person name="Desvignes T."/>
            <person name="Floi Bucao C."/>
            <person name="Jouanno E."/>
            <person name="Wen M."/>
            <person name="Mejri S."/>
            <person name="Dirks R."/>
            <person name="Jansen H."/>
            <person name="Henkel C."/>
            <person name="Chen W.J."/>
            <person name="Zahm M."/>
            <person name="Cabau C."/>
            <person name="Klopp C."/>
            <person name="Thompson A.W."/>
            <person name="Robinson-Rechavi M."/>
            <person name="Braasch I."/>
            <person name="Lecointre G."/>
            <person name="Bobe J."/>
            <person name="Postlethwait J.H."/>
            <person name="Berthelot C."/>
            <person name="Roest Crollius H."/>
            <person name="Guiguen Y."/>
        </authorList>
    </citation>
    <scope>NUCLEOTIDE SEQUENCE</scope>
    <source>
        <strain evidence="1">WJC10195</strain>
    </source>
</reference>
<organism evidence="1 2">
    <name type="scientific">Synaphobranchus kaupii</name>
    <name type="common">Kaup's arrowtooth eel</name>
    <dbReference type="NCBI Taxonomy" id="118154"/>
    <lineage>
        <taxon>Eukaryota</taxon>
        <taxon>Metazoa</taxon>
        <taxon>Chordata</taxon>
        <taxon>Craniata</taxon>
        <taxon>Vertebrata</taxon>
        <taxon>Euteleostomi</taxon>
        <taxon>Actinopterygii</taxon>
        <taxon>Neopterygii</taxon>
        <taxon>Teleostei</taxon>
        <taxon>Anguilliformes</taxon>
        <taxon>Synaphobranchidae</taxon>
        <taxon>Synaphobranchus</taxon>
    </lineage>
</organism>
<accession>A0A9Q1GBU7</accession>